<keyword evidence="2" id="KW-1185">Reference proteome</keyword>
<evidence type="ECO:0000313" key="2">
    <source>
        <dbReference type="Proteomes" id="UP000572680"/>
    </source>
</evidence>
<dbReference type="AlphaFoldDB" id="A0A7W3LRK8"/>
<gene>
    <name evidence="1" type="ORF">HNR61_004568</name>
</gene>
<accession>A0A7W3LRK8</accession>
<sequence length="133" mass="14973">MAEEAERRMTSEVGRSLVVEGLGELGFRHDDPEWLFAHVASHMANVKDLQQLRRKLRSIRGLAVTEVGGCPPMLWVGKPPSDFREPVSVDVRPGTLQRWYVGKWADWLAPCAAVDEAAHQVAQWLESGWRAVE</sequence>
<reference evidence="1 2" key="1">
    <citation type="submission" date="2020-08" db="EMBL/GenBank/DDBJ databases">
        <title>Genomic Encyclopedia of Type Strains, Phase IV (KMG-IV): sequencing the most valuable type-strain genomes for metagenomic binning, comparative biology and taxonomic classification.</title>
        <authorList>
            <person name="Goeker M."/>
        </authorList>
    </citation>
    <scope>NUCLEOTIDE SEQUENCE [LARGE SCALE GENOMIC DNA]</scope>
    <source>
        <strain evidence="1 2">DSM 44197</strain>
    </source>
</reference>
<dbReference type="Proteomes" id="UP000572680">
    <property type="component" value="Unassembled WGS sequence"/>
</dbReference>
<evidence type="ECO:0000313" key="1">
    <source>
        <dbReference type="EMBL" id="MBA8952922.1"/>
    </source>
</evidence>
<proteinExistence type="predicted"/>
<organism evidence="1 2">
    <name type="scientific">Actinomadura namibiensis</name>
    <dbReference type="NCBI Taxonomy" id="182080"/>
    <lineage>
        <taxon>Bacteria</taxon>
        <taxon>Bacillati</taxon>
        <taxon>Actinomycetota</taxon>
        <taxon>Actinomycetes</taxon>
        <taxon>Streptosporangiales</taxon>
        <taxon>Thermomonosporaceae</taxon>
        <taxon>Actinomadura</taxon>
    </lineage>
</organism>
<name>A0A7W3LRK8_ACTNM</name>
<comment type="caution">
    <text evidence="1">The sequence shown here is derived from an EMBL/GenBank/DDBJ whole genome shotgun (WGS) entry which is preliminary data.</text>
</comment>
<dbReference type="EMBL" id="JACJIA010000005">
    <property type="protein sequence ID" value="MBA8952922.1"/>
    <property type="molecule type" value="Genomic_DNA"/>
</dbReference>
<protein>
    <submittedName>
        <fullName evidence="1">Uncharacterized protein</fullName>
    </submittedName>
</protein>
<dbReference type="RefSeq" id="WP_182845134.1">
    <property type="nucleotide sequence ID" value="NZ_BAAALP010000034.1"/>
</dbReference>